<keyword evidence="2" id="KW-1133">Transmembrane helix</keyword>
<evidence type="ECO:0000313" key="4">
    <source>
        <dbReference type="Proteomes" id="UP001437256"/>
    </source>
</evidence>
<name>A0ABR3A452_9AGAR</name>
<dbReference type="Proteomes" id="UP001437256">
    <property type="component" value="Unassembled WGS sequence"/>
</dbReference>
<evidence type="ECO:0000256" key="2">
    <source>
        <dbReference type="SAM" id="Phobius"/>
    </source>
</evidence>
<feature type="transmembrane region" description="Helical" evidence="2">
    <location>
        <begin position="33"/>
        <end position="53"/>
    </location>
</feature>
<protein>
    <submittedName>
        <fullName evidence="3">Uncharacterized protein</fullName>
    </submittedName>
</protein>
<dbReference type="EMBL" id="JBBXMP010000019">
    <property type="protein sequence ID" value="KAL0068335.1"/>
    <property type="molecule type" value="Genomic_DNA"/>
</dbReference>
<proteinExistence type="predicted"/>
<organism evidence="3 4">
    <name type="scientific">Marasmius tenuissimus</name>
    <dbReference type="NCBI Taxonomy" id="585030"/>
    <lineage>
        <taxon>Eukaryota</taxon>
        <taxon>Fungi</taxon>
        <taxon>Dikarya</taxon>
        <taxon>Basidiomycota</taxon>
        <taxon>Agaricomycotina</taxon>
        <taxon>Agaricomycetes</taxon>
        <taxon>Agaricomycetidae</taxon>
        <taxon>Agaricales</taxon>
        <taxon>Marasmiineae</taxon>
        <taxon>Marasmiaceae</taxon>
        <taxon>Marasmius</taxon>
    </lineage>
</organism>
<accession>A0ABR3A452</accession>
<keyword evidence="2" id="KW-0472">Membrane</keyword>
<evidence type="ECO:0000256" key="1">
    <source>
        <dbReference type="SAM" id="MobiDB-lite"/>
    </source>
</evidence>
<keyword evidence="4" id="KW-1185">Reference proteome</keyword>
<keyword evidence="2" id="KW-0812">Transmembrane</keyword>
<feature type="region of interest" description="Disordered" evidence="1">
    <location>
        <begin position="418"/>
        <end position="444"/>
    </location>
</feature>
<evidence type="ECO:0000313" key="3">
    <source>
        <dbReference type="EMBL" id="KAL0068335.1"/>
    </source>
</evidence>
<comment type="caution">
    <text evidence="3">The sequence shown here is derived from an EMBL/GenBank/DDBJ whole genome shotgun (WGS) entry which is preliminary data.</text>
</comment>
<feature type="region of interest" description="Disordered" evidence="1">
    <location>
        <begin position="1"/>
        <end position="23"/>
    </location>
</feature>
<reference evidence="3 4" key="1">
    <citation type="submission" date="2024-05" db="EMBL/GenBank/DDBJ databases">
        <title>A draft genome resource for the thread blight pathogen Marasmius tenuissimus strain MS-2.</title>
        <authorList>
            <person name="Yulfo-Soto G.E."/>
            <person name="Baruah I.K."/>
            <person name="Amoako-Attah I."/>
            <person name="Bukari Y."/>
            <person name="Meinhardt L.W."/>
            <person name="Bailey B.A."/>
            <person name="Cohen S.P."/>
        </authorList>
    </citation>
    <scope>NUCLEOTIDE SEQUENCE [LARGE SCALE GENOMIC DNA]</scope>
    <source>
        <strain evidence="3 4">MS-2</strain>
    </source>
</reference>
<feature type="region of interest" description="Disordered" evidence="1">
    <location>
        <begin position="332"/>
        <end position="352"/>
    </location>
</feature>
<sequence>MSTEHSNALFDSPEPQPAPPSTHSLPAIVKSNLGTSLVALAVVPMLAIATYLLRKLKRRPKGSSKKSRGAIFEVSPNAILELAGIDYRSESQNCTPVLDSKPRSPILYQYSLDRGTDSLARPEIAHSSPRPLVVNEVERYTTAPSSPRLAHAYPHLSKHTSQYLQEVQESYLQCYRVSDVKTRTVDSKSPISPVSPCTPGSLSPAPLPFPETPLIKHPMSRSGQLLYNIPWIHERLTHPGINTLVHPQLASPPIRSEESHIDIDLASSPSSNLTTAEIRLKSSASSFGSRHFGVTVDDRYPVSLSKSYLSLSIYTKSSHYDLASIQEDLDDEEEEGKVSSEDLLPTASSCGTSEPELYLNEYYSFVDDDETATTRAVQDIMEDDRKNFMGLSDRILQARTNNQTCYDPTVPRWDKLPKIQNKPREQYDEAVERVSCGTSAPASA</sequence>
<feature type="compositionally biased region" description="Basic and acidic residues" evidence="1">
    <location>
        <begin position="418"/>
        <end position="432"/>
    </location>
</feature>
<gene>
    <name evidence="3" type="ORF">AAF712_004722</name>
</gene>